<dbReference type="InterPro" id="IPR051910">
    <property type="entry name" value="ComF/GntX_DNA_util-trans"/>
</dbReference>
<gene>
    <name evidence="2" type="ORF">F4V43_17210</name>
</gene>
<dbReference type="SUPFAM" id="SSF53271">
    <property type="entry name" value="PRTase-like"/>
    <property type="match status" value="1"/>
</dbReference>
<dbReference type="Gene3D" id="3.40.50.2020">
    <property type="match status" value="1"/>
</dbReference>
<dbReference type="EMBL" id="VYKK01000028">
    <property type="protein sequence ID" value="KAA8997991.1"/>
    <property type="molecule type" value="Genomic_DNA"/>
</dbReference>
<proteinExistence type="inferred from homology"/>
<sequence>MKKRNGFAILEALLAPASFGCLACGRRGDPSPVLPGICRKCAAEVPWIERPRCRKCGRPSGCPDCARGSARLSAWICNRSAVAYSDAMRDWLGRYKYRGDQRFAEPLGRMLEQAYLRLAEERGRLERNAAIRGEAAVDAGVLPRAFAWLQNALGAAHPAGPRAGRSWQADLLVPVPVSAVRLGERGFNQAEELACLLAGRQGLEVLPLLARSRHTGKQSFKGRAERIADMKRVFVPDPEAPEMLRRWLAPGPVREGRALRVVVVDDIYTTGATVTACCEALAELLASCGMNMQLYSLTWARS</sequence>
<evidence type="ECO:0000313" key="3">
    <source>
        <dbReference type="Proteomes" id="UP000367750"/>
    </source>
</evidence>
<evidence type="ECO:0000256" key="1">
    <source>
        <dbReference type="ARBA" id="ARBA00008007"/>
    </source>
</evidence>
<evidence type="ECO:0000313" key="2">
    <source>
        <dbReference type="EMBL" id="KAA8997991.1"/>
    </source>
</evidence>
<comment type="caution">
    <text evidence="2">The sequence shown here is derived from an EMBL/GenBank/DDBJ whole genome shotgun (WGS) entry which is preliminary data.</text>
</comment>
<protein>
    <submittedName>
        <fullName evidence="2">ComF family protein</fullName>
    </submittedName>
</protein>
<dbReference type="OrthoDB" id="9779910at2"/>
<dbReference type="PANTHER" id="PTHR47505:SF1">
    <property type="entry name" value="DNA UTILIZATION PROTEIN YHGH"/>
    <property type="match status" value="1"/>
</dbReference>
<keyword evidence="3" id="KW-1185">Reference proteome</keyword>
<dbReference type="Proteomes" id="UP000367750">
    <property type="component" value="Unassembled WGS sequence"/>
</dbReference>
<dbReference type="InterPro" id="IPR029057">
    <property type="entry name" value="PRTase-like"/>
</dbReference>
<organism evidence="2 3">
    <name type="scientific">Paenibacillus spiritus</name>
    <dbReference type="NCBI Taxonomy" id="2496557"/>
    <lineage>
        <taxon>Bacteria</taxon>
        <taxon>Bacillati</taxon>
        <taxon>Bacillota</taxon>
        <taxon>Bacilli</taxon>
        <taxon>Bacillales</taxon>
        <taxon>Paenibacillaceae</taxon>
        <taxon>Paenibacillus</taxon>
    </lineage>
</organism>
<name>A0A5J5FWR1_9BACL</name>
<dbReference type="AlphaFoldDB" id="A0A5J5FWR1"/>
<comment type="similarity">
    <text evidence="1">Belongs to the ComF/GntX family.</text>
</comment>
<reference evidence="2 3" key="1">
    <citation type="submission" date="2019-09" db="EMBL/GenBank/DDBJ databases">
        <title>Bacillus ochoae sp. nov., Paenibacillus whitsoniae sp. nov., Paenibacillus spiritus sp. nov. Isolated from the Mars Exploration Rover during spacecraft assembly.</title>
        <authorList>
            <person name="Seuylemezian A."/>
            <person name="Vaishampayan P."/>
        </authorList>
    </citation>
    <scope>NUCLEOTIDE SEQUENCE [LARGE SCALE GENOMIC DNA]</scope>
    <source>
        <strain evidence="2 3">MER_111</strain>
    </source>
</reference>
<accession>A0A5J5FWR1</accession>
<dbReference type="CDD" id="cd06223">
    <property type="entry name" value="PRTases_typeI"/>
    <property type="match status" value="1"/>
</dbReference>
<dbReference type="RefSeq" id="WP_150459490.1">
    <property type="nucleotide sequence ID" value="NZ_VYKK01000028.1"/>
</dbReference>
<dbReference type="PANTHER" id="PTHR47505">
    <property type="entry name" value="DNA UTILIZATION PROTEIN YHGH"/>
    <property type="match status" value="1"/>
</dbReference>
<dbReference type="InterPro" id="IPR000836">
    <property type="entry name" value="PRTase_dom"/>
</dbReference>